<proteinExistence type="predicted"/>
<dbReference type="AlphaFoldDB" id="A0A284QQM4"/>
<dbReference type="OrthoDB" id="2535105at2759"/>
<keyword evidence="1" id="KW-1133">Transmembrane helix</keyword>
<accession>A0A284QQM4</accession>
<reference evidence="3" key="1">
    <citation type="journal article" date="2017" name="Nat. Ecol. Evol.">
        <title>Genome expansion and lineage-specific genetic innovations in the forest pathogenic fungi Armillaria.</title>
        <authorList>
            <person name="Sipos G."/>
            <person name="Prasanna A.N."/>
            <person name="Walter M.C."/>
            <person name="O'Connor E."/>
            <person name="Balint B."/>
            <person name="Krizsan K."/>
            <person name="Kiss B."/>
            <person name="Hess J."/>
            <person name="Varga T."/>
            <person name="Slot J."/>
            <person name="Riley R."/>
            <person name="Boka B."/>
            <person name="Rigling D."/>
            <person name="Barry K."/>
            <person name="Lee J."/>
            <person name="Mihaltcheva S."/>
            <person name="LaButti K."/>
            <person name="Lipzen A."/>
            <person name="Waldron R."/>
            <person name="Moloney N.M."/>
            <person name="Sperisen C."/>
            <person name="Kredics L."/>
            <person name="Vagvoelgyi C."/>
            <person name="Patrignani A."/>
            <person name="Fitzpatrick D."/>
            <person name="Nagy I."/>
            <person name="Doyle S."/>
            <person name="Anderson J.B."/>
            <person name="Grigoriev I.V."/>
            <person name="Gueldener U."/>
            <person name="Muensterkoetter M."/>
            <person name="Nagy L.G."/>
        </authorList>
    </citation>
    <scope>NUCLEOTIDE SEQUENCE [LARGE SCALE GENOMIC DNA]</scope>
    <source>
        <strain evidence="3">C18/9</strain>
    </source>
</reference>
<keyword evidence="1" id="KW-0812">Transmembrane</keyword>
<dbReference type="Proteomes" id="UP000219338">
    <property type="component" value="Unassembled WGS sequence"/>
</dbReference>
<evidence type="ECO:0000313" key="2">
    <source>
        <dbReference type="EMBL" id="SJK98750.1"/>
    </source>
</evidence>
<sequence>MAEASLNSTFGAFLIGIIASSWFINSLRCICLYSDLLVYLACSALPALKPGIITLATLTVSSSKPWLALYGTYSSLPVKYPLTFTGLRRILEVLHLAFGSHAIYYYVVLHYGDPAALAEGTWSVSLNVSITCRTTIYLSWLSS</sequence>
<feature type="transmembrane region" description="Helical" evidence="1">
    <location>
        <begin position="36"/>
        <end position="58"/>
    </location>
</feature>
<organism evidence="2 3">
    <name type="scientific">Armillaria ostoyae</name>
    <name type="common">Armillaria root rot fungus</name>
    <dbReference type="NCBI Taxonomy" id="47428"/>
    <lineage>
        <taxon>Eukaryota</taxon>
        <taxon>Fungi</taxon>
        <taxon>Dikarya</taxon>
        <taxon>Basidiomycota</taxon>
        <taxon>Agaricomycotina</taxon>
        <taxon>Agaricomycetes</taxon>
        <taxon>Agaricomycetidae</taxon>
        <taxon>Agaricales</taxon>
        <taxon>Marasmiineae</taxon>
        <taxon>Physalacriaceae</taxon>
        <taxon>Armillaria</taxon>
    </lineage>
</organism>
<name>A0A284QQM4_ARMOS</name>
<evidence type="ECO:0000256" key="1">
    <source>
        <dbReference type="SAM" id="Phobius"/>
    </source>
</evidence>
<dbReference type="EMBL" id="FUEG01000001">
    <property type="protein sequence ID" value="SJK98750.1"/>
    <property type="molecule type" value="Genomic_DNA"/>
</dbReference>
<keyword evidence="1" id="KW-0472">Membrane</keyword>
<gene>
    <name evidence="2" type="ORF">ARMOST_02019</name>
</gene>
<protein>
    <submittedName>
        <fullName evidence="2">Uncharacterized protein</fullName>
    </submittedName>
</protein>
<keyword evidence="3" id="KW-1185">Reference proteome</keyword>
<evidence type="ECO:0000313" key="3">
    <source>
        <dbReference type="Proteomes" id="UP000219338"/>
    </source>
</evidence>
<feature type="transmembrane region" description="Helical" evidence="1">
    <location>
        <begin position="6"/>
        <end position="24"/>
    </location>
</feature>